<name>A0ABV2LTN8_9FLAO</name>
<dbReference type="InterPro" id="IPR011467">
    <property type="entry name" value="DUF1573"/>
</dbReference>
<accession>A0ABV2LTN8</accession>
<reference evidence="1 2" key="1">
    <citation type="submission" date="2024-06" db="EMBL/GenBank/DDBJ databases">
        <title>Genomic Encyclopedia of Type Strains, Phase IV (KMG-IV): sequencing the most valuable type-strain genomes for metagenomic binning, comparative biology and taxonomic classification.</title>
        <authorList>
            <person name="Goeker M."/>
        </authorList>
    </citation>
    <scope>NUCLEOTIDE SEQUENCE [LARGE SCALE GENOMIC DNA]</scope>
    <source>
        <strain evidence="1 2">DSM 29388</strain>
    </source>
</reference>
<evidence type="ECO:0000313" key="2">
    <source>
        <dbReference type="Proteomes" id="UP001549146"/>
    </source>
</evidence>
<dbReference type="Gene3D" id="2.60.40.10">
    <property type="entry name" value="Immunoglobulins"/>
    <property type="match status" value="1"/>
</dbReference>
<organism evidence="1 2">
    <name type="scientific">Moheibacter stercoris</name>
    <dbReference type="NCBI Taxonomy" id="1628251"/>
    <lineage>
        <taxon>Bacteria</taxon>
        <taxon>Pseudomonadati</taxon>
        <taxon>Bacteroidota</taxon>
        <taxon>Flavobacteriia</taxon>
        <taxon>Flavobacteriales</taxon>
        <taxon>Weeksellaceae</taxon>
        <taxon>Moheibacter</taxon>
    </lineage>
</organism>
<dbReference type="PROSITE" id="PS51257">
    <property type="entry name" value="PROKAR_LIPOPROTEIN"/>
    <property type="match status" value="1"/>
</dbReference>
<dbReference type="Pfam" id="PF07610">
    <property type="entry name" value="DUF1573"/>
    <property type="match status" value="1"/>
</dbReference>
<dbReference type="PANTHER" id="PTHR37833:SF1">
    <property type="entry name" value="SIGNAL PEPTIDE PROTEIN"/>
    <property type="match status" value="1"/>
</dbReference>
<evidence type="ECO:0008006" key="3">
    <source>
        <dbReference type="Google" id="ProtNLM"/>
    </source>
</evidence>
<protein>
    <recommendedName>
        <fullName evidence="3">DUF1573 domain-containing protein</fullName>
    </recommendedName>
</protein>
<dbReference type="Proteomes" id="UP001549146">
    <property type="component" value="Unassembled WGS sequence"/>
</dbReference>
<dbReference type="InterPro" id="IPR013783">
    <property type="entry name" value="Ig-like_fold"/>
</dbReference>
<sequence>MKSNLIAISLFAVLGLVSCKQDNASKLFTDAEKQEQASSVVDPATAAVLTFESETYDFGNLPTGAKVDHYFKFTNTGKSPLIIKDAKGSCGCTVPEFPKQPIAPGATDSIKITYDAGTQAGRQQKTVTLTTNTVKGKETCTFMATLPETNAKSNNPMQTLQGS</sequence>
<dbReference type="EMBL" id="JBEPMO010000007">
    <property type="protein sequence ID" value="MET3731922.1"/>
    <property type="molecule type" value="Genomic_DNA"/>
</dbReference>
<gene>
    <name evidence="1" type="ORF">ABID46_001504</name>
</gene>
<dbReference type="RefSeq" id="WP_354508643.1">
    <property type="nucleotide sequence ID" value="NZ_JBEPMO010000007.1"/>
</dbReference>
<keyword evidence="2" id="KW-1185">Reference proteome</keyword>
<dbReference type="PANTHER" id="PTHR37833">
    <property type="entry name" value="LIPOPROTEIN-RELATED"/>
    <property type="match status" value="1"/>
</dbReference>
<evidence type="ECO:0000313" key="1">
    <source>
        <dbReference type="EMBL" id="MET3731922.1"/>
    </source>
</evidence>
<proteinExistence type="predicted"/>
<comment type="caution">
    <text evidence="1">The sequence shown here is derived from an EMBL/GenBank/DDBJ whole genome shotgun (WGS) entry which is preliminary data.</text>
</comment>